<evidence type="ECO:0000259" key="5">
    <source>
        <dbReference type="PROSITE" id="PS50850"/>
    </source>
</evidence>
<dbReference type="InterPro" id="IPR036259">
    <property type="entry name" value="MFS_trans_sf"/>
</dbReference>
<dbReference type="Pfam" id="PF07690">
    <property type="entry name" value="MFS_1"/>
    <property type="match status" value="1"/>
</dbReference>
<comment type="caution">
    <text evidence="6">The sequence shown here is derived from an EMBL/GenBank/DDBJ whole genome shotgun (WGS) entry which is preliminary data.</text>
</comment>
<feature type="transmembrane region" description="Helical" evidence="4">
    <location>
        <begin position="309"/>
        <end position="328"/>
    </location>
</feature>
<proteinExistence type="predicted"/>
<gene>
    <name evidence="6" type="ORF">Lmac_2520</name>
</gene>
<dbReference type="CDD" id="cd06174">
    <property type="entry name" value="MFS"/>
    <property type="match status" value="1"/>
</dbReference>
<dbReference type="GO" id="GO:0022857">
    <property type="term" value="F:transmembrane transporter activity"/>
    <property type="evidence" value="ECO:0007669"/>
    <property type="project" value="InterPro"/>
</dbReference>
<evidence type="ECO:0000313" key="7">
    <source>
        <dbReference type="Proteomes" id="UP000054908"/>
    </source>
</evidence>
<accession>A0A0W0VWN3</accession>
<protein>
    <submittedName>
        <fullName evidence="6">Major facilitator family transporter</fullName>
    </submittedName>
</protein>
<dbReference type="InterPro" id="IPR052952">
    <property type="entry name" value="MFS-Transporter"/>
</dbReference>
<evidence type="ECO:0000256" key="3">
    <source>
        <dbReference type="ARBA" id="ARBA00023136"/>
    </source>
</evidence>
<evidence type="ECO:0000256" key="2">
    <source>
        <dbReference type="ARBA" id="ARBA00022989"/>
    </source>
</evidence>
<feature type="domain" description="Major facilitator superfamily (MFS) profile" evidence="5">
    <location>
        <begin position="9"/>
        <end position="396"/>
    </location>
</feature>
<keyword evidence="2 4" id="KW-1133">Transmembrane helix</keyword>
<dbReference type="PANTHER" id="PTHR23527">
    <property type="entry name" value="BLL3282 PROTEIN"/>
    <property type="match status" value="1"/>
</dbReference>
<feature type="transmembrane region" description="Helical" evidence="4">
    <location>
        <begin position="133"/>
        <end position="153"/>
    </location>
</feature>
<keyword evidence="7" id="KW-1185">Reference proteome</keyword>
<feature type="transmembrane region" description="Helical" evidence="4">
    <location>
        <begin position="374"/>
        <end position="391"/>
    </location>
</feature>
<feature type="transmembrane region" description="Helical" evidence="4">
    <location>
        <begin position="75"/>
        <end position="99"/>
    </location>
</feature>
<dbReference type="Gene3D" id="1.20.1250.20">
    <property type="entry name" value="MFS general substrate transporter like domains"/>
    <property type="match status" value="2"/>
</dbReference>
<dbReference type="PATRIC" id="fig|466.6.peg.2688"/>
<feature type="transmembrane region" description="Helical" evidence="4">
    <location>
        <begin position="105"/>
        <end position="126"/>
    </location>
</feature>
<dbReference type="EMBL" id="LNYL01000050">
    <property type="protein sequence ID" value="KTD24433.1"/>
    <property type="molecule type" value="Genomic_DNA"/>
</dbReference>
<evidence type="ECO:0000313" key="6">
    <source>
        <dbReference type="EMBL" id="KTD24433.1"/>
    </source>
</evidence>
<name>A0A0W0VWN3_9GAMM</name>
<dbReference type="InterPro" id="IPR020846">
    <property type="entry name" value="MFS_dom"/>
</dbReference>
<reference evidence="6 7" key="1">
    <citation type="submission" date="2015-11" db="EMBL/GenBank/DDBJ databases">
        <title>Genomic analysis of 38 Legionella species identifies large and diverse effector repertoires.</title>
        <authorList>
            <person name="Burstein D."/>
            <person name="Amaro F."/>
            <person name="Zusman T."/>
            <person name="Lifshitz Z."/>
            <person name="Cohen O."/>
            <person name="Gilbert J.A."/>
            <person name="Pupko T."/>
            <person name="Shuman H.A."/>
            <person name="Segal G."/>
        </authorList>
    </citation>
    <scope>NUCLEOTIDE SEQUENCE [LARGE SCALE GENOMIC DNA]</scope>
    <source>
        <strain evidence="6 7">PX-1-G2-E2</strain>
    </source>
</reference>
<feature type="transmembrane region" description="Helical" evidence="4">
    <location>
        <begin position="211"/>
        <end position="235"/>
    </location>
</feature>
<feature type="transmembrane region" description="Helical" evidence="4">
    <location>
        <begin position="165"/>
        <end position="184"/>
    </location>
</feature>
<keyword evidence="3 4" id="KW-0472">Membrane</keyword>
<evidence type="ECO:0000256" key="4">
    <source>
        <dbReference type="SAM" id="Phobius"/>
    </source>
</evidence>
<feature type="transmembrane region" description="Helical" evidence="4">
    <location>
        <begin position="44"/>
        <end position="68"/>
    </location>
</feature>
<dbReference type="Proteomes" id="UP000054908">
    <property type="component" value="Unassembled WGS sequence"/>
</dbReference>
<evidence type="ECO:0000256" key="1">
    <source>
        <dbReference type="ARBA" id="ARBA00022692"/>
    </source>
</evidence>
<keyword evidence="1 4" id="KW-0812">Transmembrane</keyword>
<dbReference type="RefSeq" id="WP_058453218.1">
    <property type="nucleotide sequence ID" value="NZ_CAAAIB010000007.1"/>
</dbReference>
<feature type="transmembrane region" description="Helical" evidence="4">
    <location>
        <begin position="340"/>
        <end position="362"/>
    </location>
</feature>
<organism evidence="6 7">
    <name type="scientific">Legionella maceachernii</name>
    <dbReference type="NCBI Taxonomy" id="466"/>
    <lineage>
        <taxon>Bacteria</taxon>
        <taxon>Pseudomonadati</taxon>
        <taxon>Pseudomonadota</taxon>
        <taxon>Gammaproteobacteria</taxon>
        <taxon>Legionellales</taxon>
        <taxon>Legionellaceae</taxon>
        <taxon>Legionella</taxon>
    </lineage>
</organism>
<feature type="transmembrane region" description="Helical" evidence="4">
    <location>
        <begin position="277"/>
        <end position="297"/>
    </location>
</feature>
<dbReference type="STRING" id="466.Lmac_2520"/>
<dbReference type="InterPro" id="IPR011701">
    <property type="entry name" value="MFS"/>
</dbReference>
<dbReference type="PROSITE" id="PS50850">
    <property type="entry name" value="MFS"/>
    <property type="match status" value="1"/>
</dbReference>
<dbReference type="PANTHER" id="PTHR23527:SF1">
    <property type="entry name" value="BLL3282 PROTEIN"/>
    <property type="match status" value="1"/>
</dbReference>
<feature type="transmembrane region" description="Helical" evidence="4">
    <location>
        <begin position="247"/>
        <end position="265"/>
    </location>
</feature>
<sequence length="407" mass="45420">MDKGLHKYLIWLIITLFVVYAFCLNTAAAVFSSAIKLTLGVSDIQASIATGAFILGFASLQIPAGYFLDKFNAKYVVSFGVFLLAIGNSLTSVTTNLFLFTLSNFLQGMGASFSFVAAAVLIAQWFREKDFPILFGLTQALACIFAGILHYYFIITLRDHSWNFIYRGLAISGFILLFLVLFFVKSPSRQVSNQSLSLRESLNLTLKNKQIVLCSIAAAASFGVLLAYASFWYMSVQSFYSVSKLDAAITSGMIFTGIGVGTPLWGWFSNRVKSRMMVIHVSLVLGTMVLLLDLYLPHLNVNTLVFTEITSFFTGFLLSGSMLFYTVVSEISGNQTRGVAISVLNTLVFLFNTLMLFIPYLFITAQSKQFFTHLWVLPFSILFSILIMYFIREPKVHTEDSEIVHHN</sequence>
<feature type="transmembrane region" description="Helical" evidence="4">
    <location>
        <begin position="9"/>
        <end position="32"/>
    </location>
</feature>
<dbReference type="AlphaFoldDB" id="A0A0W0VWN3"/>
<dbReference type="SUPFAM" id="SSF103473">
    <property type="entry name" value="MFS general substrate transporter"/>
    <property type="match status" value="1"/>
</dbReference>